<dbReference type="InterPro" id="IPR050275">
    <property type="entry name" value="PGM_Phosphatase"/>
</dbReference>
<dbReference type="PANTHER" id="PTHR48100:SF1">
    <property type="entry name" value="HISTIDINE PHOSPHATASE FAMILY PROTEIN-RELATED"/>
    <property type="match status" value="1"/>
</dbReference>
<dbReference type="CDD" id="cd07067">
    <property type="entry name" value="HP_PGM_like"/>
    <property type="match status" value="1"/>
</dbReference>
<protein>
    <submittedName>
        <fullName evidence="1">Histidine phosphatase family protein</fullName>
    </submittedName>
</protein>
<reference evidence="1 2" key="1">
    <citation type="submission" date="2021-03" db="EMBL/GenBank/DDBJ databases">
        <title>Whole genome sequence of Metabacillus bambusae BG109.</title>
        <authorList>
            <person name="Jeong J.W."/>
        </authorList>
    </citation>
    <scope>NUCLEOTIDE SEQUENCE [LARGE SCALE GENOMIC DNA]</scope>
    <source>
        <strain evidence="1 2">BG109</strain>
    </source>
</reference>
<gene>
    <name evidence="1" type="ORF">I7822_06175</name>
</gene>
<dbReference type="PANTHER" id="PTHR48100">
    <property type="entry name" value="BROAD-SPECIFICITY PHOSPHATASE YOR283W-RELATED"/>
    <property type="match status" value="1"/>
</dbReference>
<dbReference type="Pfam" id="PF00300">
    <property type="entry name" value="His_Phos_1"/>
    <property type="match status" value="1"/>
</dbReference>
<sequence length="187" mass="21828">MKKEIYIVRHCEAQGQPSESQLTIKGFKQAKYLSEFFSNTKIDRIISSPFLRAIQSVEPISKETNIIIEIDERLSERTLSTTDLPDWLEKLKVTFDDLELKFKGGESSKEAMNRIVNVVDEVFKSETEKTIFVTHGNLMSLLLKNYDNSFDFDCWKNLSNPDVFLLSYTNNEVNMERLWREELIKNS</sequence>
<accession>A0ABS3MZ37</accession>
<evidence type="ECO:0000313" key="2">
    <source>
        <dbReference type="Proteomes" id="UP000663981"/>
    </source>
</evidence>
<dbReference type="EMBL" id="JAGDEL010000003">
    <property type="protein sequence ID" value="MBO1511259.1"/>
    <property type="molecule type" value="Genomic_DNA"/>
</dbReference>
<dbReference type="RefSeq" id="WP_207976089.1">
    <property type="nucleotide sequence ID" value="NZ_JAGDEL010000003.1"/>
</dbReference>
<dbReference type="InterPro" id="IPR013078">
    <property type="entry name" value="His_Pase_superF_clade-1"/>
</dbReference>
<dbReference type="InterPro" id="IPR029033">
    <property type="entry name" value="His_PPase_superfam"/>
</dbReference>
<keyword evidence="2" id="KW-1185">Reference proteome</keyword>
<dbReference type="Proteomes" id="UP000663981">
    <property type="component" value="Unassembled WGS sequence"/>
</dbReference>
<dbReference type="Gene3D" id="3.40.50.1240">
    <property type="entry name" value="Phosphoglycerate mutase-like"/>
    <property type="match status" value="1"/>
</dbReference>
<evidence type="ECO:0000313" key="1">
    <source>
        <dbReference type="EMBL" id="MBO1511259.1"/>
    </source>
</evidence>
<comment type="caution">
    <text evidence="1">The sequence shown here is derived from an EMBL/GenBank/DDBJ whole genome shotgun (WGS) entry which is preliminary data.</text>
</comment>
<name>A0ABS3MZ37_9BACI</name>
<organism evidence="1 2">
    <name type="scientific">Metabacillus bambusae</name>
    <dbReference type="NCBI Taxonomy" id="2795218"/>
    <lineage>
        <taxon>Bacteria</taxon>
        <taxon>Bacillati</taxon>
        <taxon>Bacillota</taxon>
        <taxon>Bacilli</taxon>
        <taxon>Bacillales</taxon>
        <taxon>Bacillaceae</taxon>
        <taxon>Metabacillus</taxon>
    </lineage>
</organism>
<dbReference type="SUPFAM" id="SSF53254">
    <property type="entry name" value="Phosphoglycerate mutase-like"/>
    <property type="match status" value="1"/>
</dbReference>
<proteinExistence type="predicted"/>